<dbReference type="NCBIfam" id="TIGR04056">
    <property type="entry name" value="OMP_RagA_SusC"/>
    <property type="match status" value="1"/>
</dbReference>
<evidence type="ECO:0000256" key="1">
    <source>
        <dbReference type="ARBA" id="ARBA00004571"/>
    </source>
</evidence>
<keyword evidence="10" id="KW-0675">Receptor</keyword>
<keyword evidence="8" id="KW-0732">Signal</keyword>
<keyword evidence="6 7" id="KW-0998">Cell outer membrane</keyword>
<feature type="chain" id="PRO_5018781888" evidence="8">
    <location>
        <begin position="24"/>
        <end position="1021"/>
    </location>
</feature>
<dbReference type="OrthoDB" id="9768177at2"/>
<organism evidence="10 11">
    <name type="scientific">Mucilaginibacter limnophilus</name>
    <dbReference type="NCBI Taxonomy" id="1932778"/>
    <lineage>
        <taxon>Bacteria</taxon>
        <taxon>Pseudomonadati</taxon>
        <taxon>Bacteroidota</taxon>
        <taxon>Sphingobacteriia</taxon>
        <taxon>Sphingobacteriales</taxon>
        <taxon>Sphingobacteriaceae</taxon>
        <taxon>Mucilaginibacter</taxon>
    </lineage>
</organism>
<dbReference type="InterPro" id="IPR036942">
    <property type="entry name" value="Beta-barrel_TonB_sf"/>
</dbReference>
<evidence type="ECO:0000256" key="5">
    <source>
        <dbReference type="ARBA" id="ARBA00023136"/>
    </source>
</evidence>
<dbReference type="AlphaFoldDB" id="A0A3S2WWH8"/>
<keyword evidence="5 7" id="KW-0472">Membrane</keyword>
<dbReference type="FunFam" id="2.170.130.10:FF:000008">
    <property type="entry name" value="SusC/RagA family TonB-linked outer membrane protein"/>
    <property type="match status" value="1"/>
</dbReference>
<keyword evidence="2 7" id="KW-0813">Transport</keyword>
<dbReference type="NCBIfam" id="TIGR04057">
    <property type="entry name" value="SusC_RagA_signa"/>
    <property type="match status" value="1"/>
</dbReference>
<evidence type="ECO:0000256" key="2">
    <source>
        <dbReference type="ARBA" id="ARBA00022448"/>
    </source>
</evidence>
<keyword evidence="4 7" id="KW-0812">Transmembrane</keyword>
<comment type="subcellular location">
    <subcellularLocation>
        <location evidence="1 7">Cell outer membrane</location>
        <topology evidence="1 7">Multi-pass membrane protein</topology>
    </subcellularLocation>
</comment>
<feature type="signal peptide" evidence="8">
    <location>
        <begin position="1"/>
        <end position="23"/>
    </location>
</feature>
<dbReference type="RefSeq" id="WP_127706820.1">
    <property type="nucleotide sequence ID" value="NZ_SACK01000008.1"/>
</dbReference>
<keyword evidence="3 7" id="KW-1134">Transmembrane beta strand</keyword>
<dbReference type="Gene3D" id="2.40.170.20">
    <property type="entry name" value="TonB-dependent receptor, beta-barrel domain"/>
    <property type="match status" value="1"/>
</dbReference>
<gene>
    <name evidence="10" type="ORF">EOD41_16180</name>
</gene>
<dbReference type="GO" id="GO:0009279">
    <property type="term" value="C:cell outer membrane"/>
    <property type="evidence" value="ECO:0007669"/>
    <property type="project" value="UniProtKB-SubCell"/>
</dbReference>
<dbReference type="InterPro" id="IPR008969">
    <property type="entry name" value="CarboxyPept-like_regulatory"/>
</dbReference>
<dbReference type="SUPFAM" id="SSF56935">
    <property type="entry name" value="Porins"/>
    <property type="match status" value="1"/>
</dbReference>
<dbReference type="EMBL" id="SACK01000008">
    <property type="protein sequence ID" value="RVT98332.1"/>
    <property type="molecule type" value="Genomic_DNA"/>
</dbReference>
<evidence type="ECO:0000256" key="6">
    <source>
        <dbReference type="ARBA" id="ARBA00023237"/>
    </source>
</evidence>
<dbReference type="Pfam" id="PF13715">
    <property type="entry name" value="CarbopepD_reg_2"/>
    <property type="match status" value="1"/>
</dbReference>
<dbReference type="PROSITE" id="PS52016">
    <property type="entry name" value="TONB_DEPENDENT_REC_3"/>
    <property type="match status" value="1"/>
</dbReference>
<evidence type="ECO:0000256" key="8">
    <source>
        <dbReference type="SAM" id="SignalP"/>
    </source>
</evidence>
<comment type="caution">
    <text evidence="10">The sequence shown here is derived from an EMBL/GenBank/DDBJ whole genome shotgun (WGS) entry which is preliminary data.</text>
</comment>
<evidence type="ECO:0000313" key="10">
    <source>
        <dbReference type="EMBL" id="RVT98332.1"/>
    </source>
</evidence>
<evidence type="ECO:0000313" key="11">
    <source>
        <dbReference type="Proteomes" id="UP000282759"/>
    </source>
</evidence>
<dbReference type="InterPro" id="IPR012910">
    <property type="entry name" value="Plug_dom"/>
</dbReference>
<evidence type="ECO:0000256" key="4">
    <source>
        <dbReference type="ARBA" id="ARBA00022692"/>
    </source>
</evidence>
<proteinExistence type="inferred from homology"/>
<dbReference type="InterPro" id="IPR039426">
    <property type="entry name" value="TonB-dep_rcpt-like"/>
</dbReference>
<dbReference type="InterPro" id="IPR037066">
    <property type="entry name" value="Plug_dom_sf"/>
</dbReference>
<evidence type="ECO:0000256" key="7">
    <source>
        <dbReference type="PROSITE-ProRule" id="PRU01360"/>
    </source>
</evidence>
<dbReference type="Gene3D" id="2.170.130.10">
    <property type="entry name" value="TonB-dependent receptor, plug domain"/>
    <property type="match status" value="1"/>
</dbReference>
<name>A0A3S2WWH8_9SPHI</name>
<dbReference type="InterPro" id="IPR023996">
    <property type="entry name" value="TonB-dep_OMP_SusC/RagA"/>
</dbReference>
<dbReference type="SUPFAM" id="SSF49464">
    <property type="entry name" value="Carboxypeptidase regulatory domain-like"/>
    <property type="match status" value="1"/>
</dbReference>
<accession>A0A3S2WWH8</accession>
<dbReference type="InterPro" id="IPR023997">
    <property type="entry name" value="TonB-dep_OMP_SusC/RagA_CS"/>
</dbReference>
<comment type="similarity">
    <text evidence="7">Belongs to the TonB-dependent receptor family.</text>
</comment>
<dbReference type="Gene3D" id="2.60.40.1120">
    <property type="entry name" value="Carboxypeptidase-like, regulatory domain"/>
    <property type="match status" value="1"/>
</dbReference>
<keyword evidence="11" id="KW-1185">Reference proteome</keyword>
<reference evidence="10 11" key="1">
    <citation type="submission" date="2019-01" db="EMBL/GenBank/DDBJ databases">
        <authorList>
            <person name="Chen W.-M."/>
        </authorList>
    </citation>
    <scope>NUCLEOTIDE SEQUENCE [LARGE SCALE GENOMIC DNA]</scope>
    <source>
        <strain evidence="10 11">YBJ-36</strain>
    </source>
</reference>
<feature type="domain" description="TonB-dependent receptor plug" evidence="9">
    <location>
        <begin position="117"/>
        <end position="222"/>
    </location>
</feature>
<evidence type="ECO:0000259" key="9">
    <source>
        <dbReference type="Pfam" id="PF07715"/>
    </source>
</evidence>
<dbReference type="Proteomes" id="UP000282759">
    <property type="component" value="Unassembled WGS sequence"/>
</dbReference>
<evidence type="ECO:0000256" key="3">
    <source>
        <dbReference type="ARBA" id="ARBA00022452"/>
    </source>
</evidence>
<sequence>MKRIITISLCGVLSLFLVNRAMAQNVTVKGTVTDATTGETLIGVSIAVPSTQTGAQTGPDGSYTISAPSNGQLQVSYIGYATQTIAINGRTTIDIKLASQATELQQVVVVGYGTQRKLDVTGSVNQVKGEDISKQPSVNPISALQGRVPGVQITNSGAPGASPQIRIRGTGTVYGSVNPLYVVDGVWYDDISFLNPNDIENLSVLKDASSQAIYGIRAANGVVLITTKKGSKNAKTSVTYDGIVGNQVITNEVKLANGPQYATLVNELDIQGGAAQGRYADPNSFGSTDWNRQIFRNALITNHNLSVNGGGEKYTYNVSFGYLKQNGTVEGNSFDRYTLRVKNDFDLTNFLKVGYTLTGSMNNSNDLPGEIFHQVYSAVPIAPVYYSDGTYGDPNDFNVTSSALFNPQVTLDFFNQKSRNYRGTGNVYADLKFAKHFTFHTSIGGDYGDNHVTNYAPVYAATFSQRNSISRLTLTDGRTRNWIWENTLTYQNTFDNDHSLTILVGQGAQSYRFNQTITSAENVPDNGNGYYITRGTNIKVQDIDPGFPSAYPLYNTVSSYFGRINYSFKGKYLLNATLRADGSSKYSGDDRWGYFPSIGAGWVISEEGFMKDQSLFNTLKLRGSWGKIGNMSVPANIATRIVTQNDGSMYVGPGGFTSPGASITTIVPPVVAWEKSAGTDIGLEMSLLNNRLYAEVDYYDRRTERAIFDAPIRGDFGLQSGTSGGTSITSNQATIQNKGFEFLVNWKDKVGEDFSYSLSANLGINDNKVLTVESGATAIDKAVGTVGSANNNTRTVLGAPIGQFYGLKVVGIFQTPEEVTGYAKNNTPIMPSARPGDFKYEDVNNDGKIDDKDRVVLGNPNPKFVYGFNTNFTYKQFDLTIDLQGVAGVDLYNANIGARFGTENFTQDFFENRWHGPGTSNTYPSTYIAGGQNNRSNSFYVEDGSYVRIRNLQLGYTLPSSLIGKWKLSRVRVFANAQNAFNFFSYRGFSPEVGGEPTVAGVDNNVYPLFATYNFGVNVGF</sequence>
<dbReference type="Pfam" id="PF07715">
    <property type="entry name" value="Plug"/>
    <property type="match status" value="1"/>
</dbReference>
<protein>
    <submittedName>
        <fullName evidence="10">TonB-dependent receptor</fullName>
    </submittedName>
</protein>